<feature type="repeat" description="TPR" evidence="1">
    <location>
        <begin position="228"/>
        <end position="261"/>
    </location>
</feature>
<dbReference type="PROSITE" id="PS50005">
    <property type="entry name" value="TPR"/>
    <property type="match status" value="1"/>
</dbReference>
<dbReference type="Gene3D" id="1.25.40.10">
    <property type="entry name" value="Tetratricopeptide repeat domain"/>
    <property type="match status" value="1"/>
</dbReference>
<dbReference type="EMBL" id="DVMU01000082">
    <property type="protein sequence ID" value="HIU33642.1"/>
    <property type="molecule type" value="Genomic_DNA"/>
</dbReference>
<keyword evidence="3" id="KW-0472">Membrane</keyword>
<evidence type="ECO:0008006" key="6">
    <source>
        <dbReference type="Google" id="ProtNLM"/>
    </source>
</evidence>
<dbReference type="SUPFAM" id="SSF48452">
    <property type="entry name" value="TPR-like"/>
    <property type="match status" value="1"/>
</dbReference>
<sequence length="334" mass="38092">MPESSEQRLEEQGAEEQVPDLPLEPAIRIKTNYRSRRRPKHNPRPEDDSENIHLFDAEDRPILREPVKLRAQRPPELRRNLRDEENQADALEMEPSADPLAKPILKSPVQLKGTRPPQLRRTDTPVRLTNAKNRRPINTTIPKHGDETDDLFLDSEGFEEDYEEEYDLEEDSGRYLYEEPERKGFFYRHIRGIVTLTLLALTVIIVGGWLTFGSGQRLLGQLYLSSNSNTYIALGEEAEAQGDYEQAGAYFMKALKISPAVDTAIYASNAYVQADNIGKAAEALEILLSIAPDYTEAYVTLKSFYPDVSTRPARINELIQQGYLRTGDERLKEE</sequence>
<feature type="compositionally biased region" description="Basic residues" evidence="2">
    <location>
        <begin position="31"/>
        <end position="42"/>
    </location>
</feature>
<reference evidence="4" key="1">
    <citation type="submission" date="2020-10" db="EMBL/GenBank/DDBJ databases">
        <authorList>
            <person name="Gilroy R."/>
        </authorList>
    </citation>
    <scope>NUCLEOTIDE SEQUENCE</scope>
    <source>
        <strain evidence="4">ChiHcec3-11533</strain>
    </source>
</reference>
<keyword evidence="1" id="KW-0802">TPR repeat</keyword>
<dbReference type="AlphaFoldDB" id="A0A9D1LCG1"/>
<dbReference type="InterPro" id="IPR019734">
    <property type="entry name" value="TPR_rpt"/>
</dbReference>
<dbReference type="Proteomes" id="UP000824072">
    <property type="component" value="Unassembled WGS sequence"/>
</dbReference>
<accession>A0A9D1LCG1</accession>
<keyword evidence="3" id="KW-0812">Transmembrane</keyword>
<reference evidence="4" key="2">
    <citation type="journal article" date="2021" name="PeerJ">
        <title>Extensive microbial diversity within the chicken gut microbiome revealed by metagenomics and culture.</title>
        <authorList>
            <person name="Gilroy R."/>
            <person name="Ravi A."/>
            <person name="Getino M."/>
            <person name="Pursley I."/>
            <person name="Horton D.L."/>
            <person name="Alikhan N.F."/>
            <person name="Baker D."/>
            <person name="Gharbi K."/>
            <person name="Hall N."/>
            <person name="Watson M."/>
            <person name="Adriaenssens E.M."/>
            <person name="Foster-Nyarko E."/>
            <person name="Jarju S."/>
            <person name="Secka A."/>
            <person name="Antonio M."/>
            <person name="Oren A."/>
            <person name="Chaudhuri R.R."/>
            <person name="La Ragione R."/>
            <person name="Hildebrand F."/>
            <person name="Pallen M.J."/>
        </authorList>
    </citation>
    <scope>NUCLEOTIDE SEQUENCE</scope>
    <source>
        <strain evidence="4">ChiHcec3-11533</strain>
    </source>
</reference>
<evidence type="ECO:0000256" key="3">
    <source>
        <dbReference type="SAM" id="Phobius"/>
    </source>
</evidence>
<protein>
    <recommendedName>
        <fullName evidence="6">Tetratricopeptide repeat protein</fullName>
    </recommendedName>
</protein>
<feature type="compositionally biased region" description="Basic and acidic residues" evidence="2">
    <location>
        <begin position="1"/>
        <end position="11"/>
    </location>
</feature>
<dbReference type="InterPro" id="IPR011990">
    <property type="entry name" value="TPR-like_helical_dom_sf"/>
</dbReference>
<feature type="compositionally biased region" description="Basic and acidic residues" evidence="2">
    <location>
        <begin position="43"/>
        <end position="85"/>
    </location>
</feature>
<gene>
    <name evidence="4" type="ORF">IAB02_03680</name>
</gene>
<evidence type="ECO:0000256" key="2">
    <source>
        <dbReference type="SAM" id="MobiDB-lite"/>
    </source>
</evidence>
<evidence type="ECO:0000313" key="5">
    <source>
        <dbReference type="Proteomes" id="UP000824072"/>
    </source>
</evidence>
<dbReference type="Pfam" id="PF14559">
    <property type="entry name" value="TPR_19"/>
    <property type="match status" value="1"/>
</dbReference>
<organism evidence="4 5">
    <name type="scientific">Candidatus Pullichristensenella excrementigallinarum</name>
    <dbReference type="NCBI Taxonomy" id="2840907"/>
    <lineage>
        <taxon>Bacteria</taxon>
        <taxon>Bacillati</taxon>
        <taxon>Bacillota</taxon>
        <taxon>Clostridia</taxon>
        <taxon>Candidatus Pullichristensenella</taxon>
    </lineage>
</organism>
<evidence type="ECO:0000256" key="1">
    <source>
        <dbReference type="PROSITE-ProRule" id="PRU00339"/>
    </source>
</evidence>
<comment type="caution">
    <text evidence="4">The sequence shown here is derived from an EMBL/GenBank/DDBJ whole genome shotgun (WGS) entry which is preliminary data.</text>
</comment>
<name>A0A9D1LCG1_9FIRM</name>
<keyword evidence="3" id="KW-1133">Transmembrane helix</keyword>
<feature type="transmembrane region" description="Helical" evidence="3">
    <location>
        <begin position="192"/>
        <end position="212"/>
    </location>
</feature>
<proteinExistence type="predicted"/>
<feature type="region of interest" description="Disordered" evidence="2">
    <location>
        <begin position="1"/>
        <end position="121"/>
    </location>
</feature>
<evidence type="ECO:0000313" key="4">
    <source>
        <dbReference type="EMBL" id="HIU33642.1"/>
    </source>
</evidence>